<evidence type="ECO:0000313" key="3">
    <source>
        <dbReference type="Proteomes" id="UP000307768"/>
    </source>
</evidence>
<dbReference type="Proteomes" id="UP000307768">
    <property type="component" value="Unassembled WGS sequence"/>
</dbReference>
<accession>A0A5Q6RJZ2</accession>
<keyword evidence="1" id="KW-1133">Transmembrane helix</keyword>
<proteinExistence type="predicted"/>
<gene>
    <name evidence="2" type="ORF">FE697_021205</name>
</gene>
<evidence type="ECO:0000256" key="1">
    <source>
        <dbReference type="SAM" id="Phobius"/>
    </source>
</evidence>
<protein>
    <submittedName>
        <fullName evidence="2">Uncharacterized protein</fullName>
    </submittedName>
</protein>
<feature type="transmembrane region" description="Helical" evidence="1">
    <location>
        <begin position="16"/>
        <end position="38"/>
    </location>
</feature>
<dbReference type="OrthoDB" id="9927297at2"/>
<reference evidence="2 3" key="1">
    <citation type="submission" date="2019-09" db="EMBL/GenBank/DDBJ databases">
        <title>Mumia zhuanghuii sp. nov. isolated from the intestinal contents of plateau pika (Ochotona curzoniae) in the Qinghai-Tibet plateau of China.</title>
        <authorList>
            <person name="Tian Z."/>
        </authorList>
    </citation>
    <scope>NUCLEOTIDE SEQUENCE [LARGE SCALE GENOMIC DNA]</scope>
    <source>
        <strain evidence="3">350</strain>
    </source>
</reference>
<feature type="transmembrane region" description="Helical" evidence="1">
    <location>
        <begin position="44"/>
        <end position="65"/>
    </location>
</feature>
<dbReference type="RefSeq" id="WP_149771631.1">
    <property type="nucleotide sequence ID" value="NZ_VDFQ02000007.1"/>
</dbReference>
<name>A0A5Q6RJZ2_9ACTN</name>
<evidence type="ECO:0000313" key="2">
    <source>
        <dbReference type="EMBL" id="KAA1418342.1"/>
    </source>
</evidence>
<organism evidence="2 3">
    <name type="scientific">Mumia zhuanghuii</name>
    <dbReference type="NCBI Taxonomy" id="2585211"/>
    <lineage>
        <taxon>Bacteria</taxon>
        <taxon>Bacillati</taxon>
        <taxon>Actinomycetota</taxon>
        <taxon>Actinomycetes</taxon>
        <taxon>Propionibacteriales</taxon>
        <taxon>Nocardioidaceae</taxon>
        <taxon>Mumia</taxon>
    </lineage>
</organism>
<dbReference type="AlphaFoldDB" id="A0A5Q6RJZ2"/>
<comment type="caution">
    <text evidence="2">The sequence shown here is derived from an EMBL/GenBank/DDBJ whole genome shotgun (WGS) entry which is preliminary data.</text>
</comment>
<keyword evidence="1" id="KW-0472">Membrane</keyword>
<keyword evidence="1" id="KW-0812">Transmembrane</keyword>
<sequence>MTSETTADAVRTPRRVWLGVLFAAIGLTSLAACAPAATDAEWLALGRRATCAGIFVLYAYGHFRWPHARWPKRGERAAALLVVGYLVCVVLALTS</sequence>
<dbReference type="EMBL" id="VDFQ02000007">
    <property type="protein sequence ID" value="KAA1418342.1"/>
    <property type="molecule type" value="Genomic_DNA"/>
</dbReference>
<feature type="transmembrane region" description="Helical" evidence="1">
    <location>
        <begin position="77"/>
        <end position="94"/>
    </location>
</feature>